<dbReference type="AlphaFoldDB" id="A0A1H4CT53"/>
<reference evidence="1 2" key="1">
    <citation type="submission" date="2016-10" db="EMBL/GenBank/DDBJ databases">
        <authorList>
            <person name="de Groot N.N."/>
        </authorList>
    </citation>
    <scope>NUCLEOTIDE SEQUENCE [LARGE SCALE GENOMIC DNA]</scope>
    <source>
        <strain evidence="1 2">Vu-144</strain>
    </source>
</reference>
<dbReference type="Proteomes" id="UP000199041">
    <property type="component" value="Unassembled WGS sequence"/>
</dbReference>
<name>A0A1H4CT53_9BACT</name>
<dbReference type="InterPro" id="IPR010281">
    <property type="entry name" value="DUF885"/>
</dbReference>
<proteinExistence type="predicted"/>
<dbReference type="RefSeq" id="WP_170831290.1">
    <property type="nucleotide sequence ID" value="NZ_FNQY01000036.1"/>
</dbReference>
<dbReference type="PANTHER" id="PTHR33361">
    <property type="entry name" value="GLR0591 PROTEIN"/>
    <property type="match status" value="1"/>
</dbReference>
<dbReference type="Pfam" id="PF05960">
    <property type="entry name" value="DUF885"/>
    <property type="match status" value="1"/>
</dbReference>
<dbReference type="PANTHER" id="PTHR33361:SF16">
    <property type="entry name" value="DUF885 DOMAIN-CONTAINING PROTEIN"/>
    <property type="match status" value="1"/>
</dbReference>
<organism evidence="1 2">
    <name type="scientific">Arachidicoccus rhizosphaerae</name>
    <dbReference type="NCBI Taxonomy" id="551991"/>
    <lineage>
        <taxon>Bacteria</taxon>
        <taxon>Pseudomonadati</taxon>
        <taxon>Bacteroidota</taxon>
        <taxon>Chitinophagia</taxon>
        <taxon>Chitinophagales</taxon>
        <taxon>Chitinophagaceae</taxon>
        <taxon>Arachidicoccus</taxon>
    </lineage>
</organism>
<sequence length="572" mass="65552">MELQKLSSLHQLFDDFYKEVYRLNPLQATFDGVPGYNDQLPAEDESYLAELHNTYADFLKRLKGFDTSKLNMDDEICYSIMENQIESVLKLAPFHLEYMPINQFTGLHLYMAMLGSGSSVQPFKTLNDYNAWLKRCNAFVRWTEVAIQNMRKGIKTKMVLPKILVEKVIGQLQDLIKPIHESVFFEPTRSYPDSFSESDRGQMDEGFKKMIEQQMNPALQALLKFFQNEYLAAARSSSGITALPNGKQLYQEFIFASVTSYEDPESVYQLGLQEVNRITREMENIKAQLGFKGTLSDLFEFMKSDSQFFPFKTDAAVLEAYQNVYDRIKPYLSDYFGVTPLCPFEIRKTEEFRAASASAEYVPGDINSGRPGVFYVPILNPEEINVTNDEMESLFLHEAVPGHHYQISLQYENIAVPLLRQKYWSSAFGEGWALYCESLGEMLGVLTDPYHKLGALGAEMHRAVRLVVDTGLHMGKMTREEAIAYNMAHEPITEVSAIAEIERYMSWPGQALSYKIGELKIKQLRDKYKEQLAEQFRLKDFHDAILKGGVMPLDIFEKYMDGWASNLKGTHA</sequence>
<accession>A0A1H4CT53</accession>
<dbReference type="EMBL" id="FNQY01000036">
    <property type="protein sequence ID" value="SEA63499.1"/>
    <property type="molecule type" value="Genomic_DNA"/>
</dbReference>
<evidence type="ECO:0000313" key="1">
    <source>
        <dbReference type="EMBL" id="SEA63499.1"/>
    </source>
</evidence>
<evidence type="ECO:0000313" key="2">
    <source>
        <dbReference type="Proteomes" id="UP000199041"/>
    </source>
</evidence>
<gene>
    <name evidence="1" type="ORF">SAMN05192529_1369</name>
</gene>
<keyword evidence="2" id="KW-1185">Reference proteome</keyword>
<protein>
    <submittedName>
        <fullName evidence="1">Uncharacterized conserved protein, DUF885 familyt</fullName>
    </submittedName>
</protein>